<name>A0AA41BX96_9GAMM</name>
<dbReference type="CDD" id="cd17321">
    <property type="entry name" value="MFS_MMR_MDR_like"/>
    <property type="match status" value="1"/>
</dbReference>
<feature type="transmembrane region" description="Helical" evidence="6">
    <location>
        <begin position="140"/>
        <end position="161"/>
    </location>
</feature>
<dbReference type="EMBL" id="JADMKS010000006">
    <property type="protein sequence ID" value="MBF6637965.1"/>
    <property type="molecule type" value="Genomic_DNA"/>
</dbReference>
<feature type="transmembrane region" description="Helical" evidence="6">
    <location>
        <begin position="229"/>
        <end position="247"/>
    </location>
</feature>
<evidence type="ECO:0000256" key="2">
    <source>
        <dbReference type="ARBA" id="ARBA00022448"/>
    </source>
</evidence>
<evidence type="ECO:0000313" key="9">
    <source>
        <dbReference type="Proteomes" id="UP000705283"/>
    </source>
</evidence>
<feature type="transmembrane region" description="Helical" evidence="6">
    <location>
        <begin position="431"/>
        <end position="450"/>
    </location>
</feature>
<dbReference type="Gene3D" id="1.20.1720.10">
    <property type="entry name" value="Multidrug resistance protein D"/>
    <property type="match status" value="1"/>
</dbReference>
<sequence>MHNQSHRQLHFIQFAACLGFVIVLLDVSVVNVALEALHAKFHAKITHLQWVINAYALVFASLLLTAGALGDRLGAKRVFMVGFTIFTLGSAGCGLAPTLSALISARIFQGLGAALLVPASLSLLRQVFLDDEARSRAVGWWAASGGIALAAGPVLGGLLITSVGWRSIFLINLPLGLLGLWMVGRHAPTSPVQTTKSLDIAGQITGALTLASLTVALTETSSLGWENPLIAAAFACFVMLGAVFLWIEARSPSPMLPLSLFRNATLRSATIIGLLANLTFYGTVFTLSLYFLFIRGFTPLQTGVAFLPMMGILVVFNITAGRLVTRIGTRTLAVSGMLISACGYALFLPSIVSASYPLLVIPMLIAGGGTALTIPTITNAALAAVAGKQAGIASGLLNASRQLGGVIGVALFGFLVRNQQPPFFLHGFEKVVIVSALLLLFAAAVAMQGLQKRKKDTREAGSE</sequence>
<dbReference type="InterPro" id="IPR020846">
    <property type="entry name" value="MFS_dom"/>
</dbReference>
<feature type="domain" description="Major facilitator superfamily (MFS) profile" evidence="7">
    <location>
        <begin position="12"/>
        <end position="454"/>
    </location>
</feature>
<feature type="transmembrane region" description="Helical" evidence="6">
    <location>
        <begin position="300"/>
        <end position="320"/>
    </location>
</feature>
<dbReference type="GO" id="GO:0016020">
    <property type="term" value="C:membrane"/>
    <property type="evidence" value="ECO:0007669"/>
    <property type="project" value="UniProtKB-SubCell"/>
</dbReference>
<feature type="transmembrane region" description="Helical" evidence="6">
    <location>
        <begin position="107"/>
        <end position="128"/>
    </location>
</feature>
<dbReference type="AlphaFoldDB" id="A0AA41BX96"/>
<dbReference type="PANTHER" id="PTHR42718:SF9">
    <property type="entry name" value="MAJOR FACILITATOR SUPERFAMILY MULTIDRUG TRANSPORTER MFSC"/>
    <property type="match status" value="1"/>
</dbReference>
<proteinExistence type="predicted"/>
<dbReference type="Proteomes" id="UP000705283">
    <property type="component" value="Unassembled WGS sequence"/>
</dbReference>
<protein>
    <submittedName>
        <fullName evidence="8">MFS transporter</fullName>
    </submittedName>
</protein>
<dbReference type="InterPro" id="IPR011701">
    <property type="entry name" value="MFS"/>
</dbReference>
<keyword evidence="5 6" id="KW-0472">Membrane</keyword>
<evidence type="ECO:0000256" key="4">
    <source>
        <dbReference type="ARBA" id="ARBA00022989"/>
    </source>
</evidence>
<organism evidence="8 9">
    <name type="scientific">Rouxiella silvae</name>
    <dbReference type="NCBI Taxonomy" id="1646373"/>
    <lineage>
        <taxon>Bacteria</taxon>
        <taxon>Pseudomonadati</taxon>
        <taxon>Pseudomonadota</taxon>
        <taxon>Gammaproteobacteria</taxon>
        <taxon>Enterobacterales</taxon>
        <taxon>Yersiniaceae</taxon>
        <taxon>Rouxiella</taxon>
    </lineage>
</organism>
<feature type="transmembrane region" description="Helical" evidence="6">
    <location>
        <begin position="268"/>
        <end position="294"/>
    </location>
</feature>
<dbReference type="Pfam" id="PF07690">
    <property type="entry name" value="MFS_1"/>
    <property type="match status" value="1"/>
</dbReference>
<dbReference type="GO" id="GO:0022857">
    <property type="term" value="F:transmembrane transporter activity"/>
    <property type="evidence" value="ECO:0007669"/>
    <property type="project" value="InterPro"/>
</dbReference>
<evidence type="ECO:0000256" key="3">
    <source>
        <dbReference type="ARBA" id="ARBA00022692"/>
    </source>
</evidence>
<comment type="subcellular location">
    <subcellularLocation>
        <location evidence="1">Membrane</location>
        <topology evidence="1">Multi-pass membrane protein</topology>
    </subcellularLocation>
</comment>
<dbReference type="SUPFAM" id="SSF103473">
    <property type="entry name" value="MFS general substrate transporter"/>
    <property type="match status" value="1"/>
</dbReference>
<feature type="transmembrane region" description="Helical" evidence="6">
    <location>
        <begin position="332"/>
        <end position="352"/>
    </location>
</feature>
<evidence type="ECO:0000256" key="5">
    <source>
        <dbReference type="ARBA" id="ARBA00023136"/>
    </source>
</evidence>
<reference evidence="8" key="1">
    <citation type="submission" date="2020-11" db="EMBL/GenBank/DDBJ databases">
        <authorList>
            <person name="Lee S.D."/>
        </authorList>
    </citation>
    <scope>NUCLEOTIDE SEQUENCE</scope>
    <source>
        <strain evidence="8">SAP-2</strain>
    </source>
</reference>
<dbReference type="InterPro" id="IPR036259">
    <property type="entry name" value="MFS_trans_sf"/>
</dbReference>
<keyword evidence="2" id="KW-0813">Transport</keyword>
<feature type="transmembrane region" description="Helical" evidence="6">
    <location>
        <begin position="167"/>
        <end position="184"/>
    </location>
</feature>
<keyword evidence="3 6" id="KW-0812">Transmembrane</keyword>
<feature type="transmembrane region" description="Helical" evidence="6">
    <location>
        <begin position="358"/>
        <end position="384"/>
    </location>
</feature>
<dbReference type="RefSeq" id="WP_194978317.1">
    <property type="nucleotide sequence ID" value="NZ_JADMKS010000006.1"/>
</dbReference>
<gene>
    <name evidence="8" type="ORF">ITX54_14980</name>
</gene>
<feature type="transmembrane region" description="Helical" evidence="6">
    <location>
        <begin position="12"/>
        <end position="34"/>
    </location>
</feature>
<keyword evidence="4 6" id="KW-1133">Transmembrane helix</keyword>
<feature type="transmembrane region" description="Helical" evidence="6">
    <location>
        <begin position="46"/>
        <end position="66"/>
    </location>
</feature>
<evidence type="ECO:0000259" key="7">
    <source>
        <dbReference type="PROSITE" id="PS50850"/>
    </source>
</evidence>
<evidence type="ECO:0000256" key="1">
    <source>
        <dbReference type="ARBA" id="ARBA00004141"/>
    </source>
</evidence>
<comment type="caution">
    <text evidence="8">The sequence shown here is derived from an EMBL/GenBank/DDBJ whole genome shotgun (WGS) entry which is preliminary data.</text>
</comment>
<feature type="transmembrane region" description="Helical" evidence="6">
    <location>
        <begin position="396"/>
        <end position="416"/>
    </location>
</feature>
<evidence type="ECO:0000313" key="8">
    <source>
        <dbReference type="EMBL" id="MBF6637965.1"/>
    </source>
</evidence>
<reference evidence="8" key="2">
    <citation type="submission" date="2022-09" db="EMBL/GenBank/DDBJ databases">
        <title>Rouxiella aceris sp. nov., isolated from tree sap and emended description of the genus Rhouxiella.</title>
        <authorList>
            <person name="Kim I.S."/>
        </authorList>
    </citation>
    <scope>NUCLEOTIDE SEQUENCE</scope>
    <source>
        <strain evidence="8">SAP-2</strain>
    </source>
</reference>
<dbReference type="Gene3D" id="1.20.1250.20">
    <property type="entry name" value="MFS general substrate transporter like domains"/>
    <property type="match status" value="1"/>
</dbReference>
<accession>A0AA41BX96</accession>
<evidence type="ECO:0000256" key="6">
    <source>
        <dbReference type="SAM" id="Phobius"/>
    </source>
</evidence>
<dbReference type="PANTHER" id="PTHR42718">
    <property type="entry name" value="MAJOR FACILITATOR SUPERFAMILY MULTIDRUG TRANSPORTER MFSC"/>
    <property type="match status" value="1"/>
</dbReference>
<feature type="transmembrane region" description="Helical" evidence="6">
    <location>
        <begin position="78"/>
        <end position="101"/>
    </location>
</feature>
<dbReference type="PROSITE" id="PS50850">
    <property type="entry name" value="MFS"/>
    <property type="match status" value="1"/>
</dbReference>